<dbReference type="PANTHER" id="PTHR38040">
    <property type="entry name" value="UBIQUINONE BIOSYNTHESIS ACCESSORY FACTOR UBIK"/>
    <property type="match status" value="1"/>
</dbReference>
<accession>A0A4P9VHN0</accession>
<comment type="similarity">
    <text evidence="1">Belongs to the UbiK family.</text>
</comment>
<keyword evidence="3" id="KW-1185">Reference proteome</keyword>
<dbReference type="Pfam" id="PF04380">
    <property type="entry name" value="BMFP"/>
    <property type="match status" value="1"/>
</dbReference>
<keyword evidence="1" id="KW-0831">Ubiquinone biosynthesis</keyword>
<name>A0A4P9VHN0_9GAMM</name>
<feature type="coiled-coil region" evidence="1">
    <location>
        <begin position="57"/>
        <end position="94"/>
    </location>
</feature>
<dbReference type="RefSeq" id="WP_094785578.1">
    <property type="nucleotide sequence ID" value="NZ_NDXW01000001.1"/>
</dbReference>
<comment type="subcellular location">
    <subcellularLocation>
        <location evidence="1">Cytoplasm</location>
    </subcellularLocation>
</comment>
<dbReference type="HAMAP" id="MF_02216">
    <property type="entry name" value="UbiK"/>
    <property type="match status" value="1"/>
</dbReference>
<proteinExistence type="inferred from homology"/>
<dbReference type="InterPro" id="IPR007475">
    <property type="entry name" value="UbiK"/>
</dbReference>
<organism evidence="2 3">
    <name type="scientific">Zooshikella ganghwensis</name>
    <dbReference type="NCBI Taxonomy" id="202772"/>
    <lineage>
        <taxon>Bacteria</taxon>
        <taxon>Pseudomonadati</taxon>
        <taxon>Pseudomonadota</taxon>
        <taxon>Gammaproteobacteria</taxon>
        <taxon>Oceanospirillales</taxon>
        <taxon>Zooshikellaceae</taxon>
        <taxon>Zooshikella</taxon>
    </lineage>
</organism>
<sequence>MINKAFIQSLSEQISGTVGEKVQQLMSGEKPQIQKDLENNIHILLQTAFAKLDLVTREQFEDQLAVLQHTRTKLEALEKKVAALEAHLASEEQSTLIIENASQPSSPKEKDH</sequence>
<gene>
    <name evidence="1" type="primary">ubiK</name>
    <name evidence="2" type="ORF">B9G39_00315</name>
</gene>
<comment type="function">
    <text evidence="1">Required for efficient ubiquinone (coenzyme Q) biosynthesis. UbiK is probably an accessory factor of Ubi enzymes and facilitates ubiquinone biosynthesis by acting as an assembly factor, a targeting factor, or both.</text>
</comment>
<keyword evidence="1" id="KW-0963">Cytoplasm</keyword>
<dbReference type="UniPathway" id="UPA00232"/>
<dbReference type="PANTHER" id="PTHR38040:SF1">
    <property type="entry name" value="UBIQUINONE BIOSYNTHESIS ACCESSORY FACTOR UBIK"/>
    <property type="match status" value="1"/>
</dbReference>
<comment type="pathway">
    <text evidence="1">Cofactor biosynthesis; ubiquinone biosynthesis.</text>
</comment>
<evidence type="ECO:0000256" key="1">
    <source>
        <dbReference type="HAMAP-Rule" id="MF_02216"/>
    </source>
</evidence>
<dbReference type="Proteomes" id="UP000257039">
    <property type="component" value="Unassembled WGS sequence"/>
</dbReference>
<comment type="caution">
    <text evidence="2">The sequence shown here is derived from an EMBL/GenBank/DDBJ whole genome shotgun (WGS) entry which is preliminary data.</text>
</comment>
<evidence type="ECO:0000313" key="3">
    <source>
        <dbReference type="Proteomes" id="UP000257039"/>
    </source>
</evidence>
<protein>
    <recommendedName>
        <fullName evidence="1">Ubiquinone biosynthesis accessory factor UbiK</fullName>
    </recommendedName>
</protein>
<dbReference type="GO" id="GO:0006744">
    <property type="term" value="P:ubiquinone biosynthetic process"/>
    <property type="evidence" value="ECO:0007669"/>
    <property type="project" value="UniProtKB-UniRule"/>
</dbReference>
<evidence type="ECO:0000313" key="2">
    <source>
        <dbReference type="EMBL" id="RDH42006.1"/>
    </source>
</evidence>
<keyword evidence="1" id="KW-0175">Coiled coil</keyword>
<dbReference type="EMBL" id="NDXW01000001">
    <property type="protein sequence ID" value="RDH42006.1"/>
    <property type="molecule type" value="Genomic_DNA"/>
</dbReference>
<dbReference type="AlphaFoldDB" id="A0A4P9VHN0"/>
<reference evidence="2 3" key="1">
    <citation type="submission" date="2017-04" db="EMBL/GenBank/DDBJ databases">
        <title>Draft genome sequence of Zooshikella ganghwensis VG4 isolated from Red Sea sediments.</title>
        <authorList>
            <person name="Rehman Z."/>
            <person name="Alam I."/>
            <person name="Kamau A."/>
            <person name="Bajic V."/>
            <person name="Leiknes T."/>
        </authorList>
    </citation>
    <scope>NUCLEOTIDE SEQUENCE [LARGE SCALE GENOMIC DNA]</scope>
    <source>
        <strain evidence="2 3">VG4</strain>
    </source>
</reference>
<dbReference type="GO" id="GO:0005829">
    <property type="term" value="C:cytosol"/>
    <property type="evidence" value="ECO:0007669"/>
    <property type="project" value="TreeGrafter"/>
</dbReference>